<dbReference type="SUPFAM" id="SSF50022">
    <property type="entry name" value="ISP domain"/>
    <property type="match status" value="1"/>
</dbReference>
<evidence type="ECO:0000256" key="6">
    <source>
        <dbReference type="ARBA" id="ARBA00023004"/>
    </source>
</evidence>
<proteinExistence type="inferred from homology"/>
<keyword evidence="3" id="KW-0479">Metal-binding</keyword>
<evidence type="ECO:0000313" key="11">
    <source>
        <dbReference type="Proteomes" id="UP001300745"/>
    </source>
</evidence>
<evidence type="ECO:0000256" key="3">
    <source>
        <dbReference type="ARBA" id="ARBA00022723"/>
    </source>
</evidence>
<keyword evidence="2" id="KW-0001">2Fe-2S</keyword>
<keyword evidence="4 10" id="KW-0223">Dioxygenase</keyword>
<evidence type="ECO:0000256" key="7">
    <source>
        <dbReference type="ARBA" id="ARBA00023014"/>
    </source>
</evidence>
<dbReference type="Pfam" id="PF00355">
    <property type="entry name" value="Rieske"/>
    <property type="match status" value="1"/>
</dbReference>
<dbReference type="PANTHER" id="PTHR43756">
    <property type="entry name" value="CHOLINE MONOOXYGENASE, CHLOROPLASTIC"/>
    <property type="match status" value="1"/>
</dbReference>
<evidence type="ECO:0000256" key="8">
    <source>
        <dbReference type="ARBA" id="ARBA00023027"/>
    </source>
</evidence>
<dbReference type="PANTHER" id="PTHR43756:SF1">
    <property type="entry name" value="3-PHENYLPROPIONATE_CINNAMIC ACID DIOXYGENASE SUBUNIT ALPHA"/>
    <property type="match status" value="1"/>
</dbReference>
<evidence type="ECO:0000313" key="10">
    <source>
        <dbReference type="EMBL" id="MCX2940164.1"/>
    </source>
</evidence>
<keyword evidence="5" id="KW-0560">Oxidoreductase</keyword>
<comment type="caution">
    <text evidence="10">The sequence shown here is derived from an EMBL/GenBank/DDBJ whole genome shotgun (WGS) entry which is preliminary data.</text>
</comment>
<comment type="similarity">
    <text evidence="1">Belongs to the bacterial ring-hydroxylating dioxygenase alpha subunit family.</text>
</comment>
<dbReference type="GO" id="GO:0051213">
    <property type="term" value="F:dioxygenase activity"/>
    <property type="evidence" value="ECO:0007669"/>
    <property type="project" value="UniProtKB-KW"/>
</dbReference>
<dbReference type="CDD" id="cd03469">
    <property type="entry name" value="Rieske_RO_Alpha_N"/>
    <property type="match status" value="1"/>
</dbReference>
<keyword evidence="11" id="KW-1185">Reference proteome</keyword>
<dbReference type="SUPFAM" id="SSF55961">
    <property type="entry name" value="Bet v1-like"/>
    <property type="match status" value="1"/>
</dbReference>
<feature type="domain" description="Rieske" evidence="9">
    <location>
        <begin position="50"/>
        <end position="132"/>
    </location>
</feature>
<dbReference type="InterPro" id="IPR036922">
    <property type="entry name" value="Rieske_2Fe-2S_sf"/>
</dbReference>
<dbReference type="PROSITE" id="PS51296">
    <property type="entry name" value="RIESKE"/>
    <property type="match status" value="1"/>
</dbReference>
<dbReference type="PROSITE" id="PS00570">
    <property type="entry name" value="RING_HYDROXYL_ALPHA"/>
    <property type="match status" value="1"/>
</dbReference>
<reference evidence="10 11" key="1">
    <citation type="submission" date="2022-11" db="EMBL/GenBank/DDBJ databases">
        <title>Mycobacterium sp. nov.</title>
        <authorList>
            <person name="Papic B."/>
            <person name="Spicic S."/>
            <person name="Duvnjak S."/>
        </authorList>
    </citation>
    <scope>NUCLEOTIDE SEQUENCE [LARGE SCALE GENOMIC DNA]</scope>
    <source>
        <strain evidence="10 11">CVI_P4</strain>
    </source>
</reference>
<dbReference type="InterPro" id="IPR017941">
    <property type="entry name" value="Rieske_2Fe-2S"/>
</dbReference>
<evidence type="ECO:0000259" key="9">
    <source>
        <dbReference type="PROSITE" id="PS51296"/>
    </source>
</evidence>
<dbReference type="Pfam" id="PF00848">
    <property type="entry name" value="Ring_hydroxyl_A"/>
    <property type="match status" value="1"/>
</dbReference>
<evidence type="ECO:0000256" key="5">
    <source>
        <dbReference type="ARBA" id="ARBA00023002"/>
    </source>
</evidence>
<dbReference type="Proteomes" id="UP001300745">
    <property type="component" value="Unassembled WGS sequence"/>
</dbReference>
<organism evidence="10 11">
    <name type="scientific">Mycobacterium pinniadriaticum</name>
    <dbReference type="NCBI Taxonomy" id="2994102"/>
    <lineage>
        <taxon>Bacteria</taxon>
        <taxon>Bacillati</taxon>
        <taxon>Actinomycetota</taxon>
        <taxon>Actinomycetes</taxon>
        <taxon>Mycobacteriales</taxon>
        <taxon>Mycobacteriaceae</taxon>
        <taxon>Mycobacterium</taxon>
    </lineage>
</organism>
<sequence>MSIADIGVSDSTDRVRDWVRPDEGKILGRVYVDPDVHRDEIERIWKKSWLYAGHESEVPEPGDYLTRTVGTVPLIISRTTDGEVAVIVNRCMHRGNLVCYESCGNTQVFQCDYHGWSYRNSGELVGVPYQQSYGPDFDKSRHGMQPPARVSIYRGLIFISYAPEGPGLEEHLGNAREVLDRYLDLSPTGRLRLDAGYNRIRLDCNWKMYAENSSDNYHNNFVHVSAYMTDAARKIARAISREGSKGVVWALGNGHSYLDFRAEEQVQGMVLRSASASADDDSERQYVRDLEARIGADRAATLLSEGPPTLFIFPNLFVIQQDMRRLEPVSETTSHLYQHPTLFDGAPDAINRQRLTRHETAYGPAGFVMSDDLEVFAQCQRAINETPDEWILLTRGMRREEQLENGTRRAHVTDETGMRGMWREYLRLMSREQL</sequence>
<dbReference type="InterPro" id="IPR001663">
    <property type="entry name" value="Rng_hydr_dOase-A"/>
</dbReference>
<keyword evidence="8" id="KW-0520">NAD</keyword>
<gene>
    <name evidence="10" type="ORF">ORI27_26055</name>
</gene>
<evidence type="ECO:0000256" key="4">
    <source>
        <dbReference type="ARBA" id="ARBA00022964"/>
    </source>
</evidence>
<accession>A0ABT3SLZ7</accession>
<dbReference type="InterPro" id="IPR015879">
    <property type="entry name" value="Ring_hydroxy_dOase_asu_C_dom"/>
</dbReference>
<evidence type="ECO:0000256" key="1">
    <source>
        <dbReference type="ARBA" id="ARBA00008751"/>
    </source>
</evidence>
<dbReference type="Gene3D" id="3.90.380.10">
    <property type="entry name" value="Naphthalene 1,2-dioxygenase Alpha Subunit, Chain A, domain 1"/>
    <property type="match status" value="1"/>
</dbReference>
<keyword evidence="7" id="KW-0411">Iron-sulfur</keyword>
<evidence type="ECO:0000256" key="2">
    <source>
        <dbReference type="ARBA" id="ARBA00022714"/>
    </source>
</evidence>
<dbReference type="RefSeq" id="WP_265999983.1">
    <property type="nucleotide sequence ID" value="NZ_JAPJDN010000034.1"/>
</dbReference>
<dbReference type="EMBL" id="JAPJDO010000034">
    <property type="protein sequence ID" value="MCX2940164.1"/>
    <property type="molecule type" value="Genomic_DNA"/>
</dbReference>
<dbReference type="Gene3D" id="2.102.10.10">
    <property type="entry name" value="Rieske [2Fe-2S] iron-sulphur domain"/>
    <property type="match status" value="1"/>
</dbReference>
<protein>
    <submittedName>
        <fullName evidence="10">Aromatic ring-hydroxylating dioxygenase subunit alpha</fullName>
    </submittedName>
</protein>
<keyword evidence="6" id="KW-0408">Iron</keyword>
<name>A0ABT3SLZ7_9MYCO</name>
<dbReference type="PRINTS" id="PR00090">
    <property type="entry name" value="RNGDIOXGNASE"/>
</dbReference>
<dbReference type="InterPro" id="IPR015881">
    <property type="entry name" value="ARHD_Rieske_2Fe_2S"/>
</dbReference>